<feature type="compositionally biased region" description="Basic and acidic residues" evidence="1">
    <location>
        <begin position="40"/>
        <end position="79"/>
    </location>
</feature>
<evidence type="ECO:0000313" key="2">
    <source>
        <dbReference type="EMBL" id="KAK8837563.1"/>
    </source>
</evidence>
<keyword evidence="3" id="KW-1185">Reference proteome</keyword>
<protein>
    <submittedName>
        <fullName evidence="2">Uncharacterized protein</fullName>
    </submittedName>
</protein>
<comment type="caution">
    <text evidence="2">The sequence shown here is derived from an EMBL/GenBank/DDBJ whole genome shotgun (WGS) entry which is preliminary data.</text>
</comment>
<gene>
    <name evidence="2" type="ORF">M9Y10_036563</name>
</gene>
<evidence type="ECO:0000256" key="1">
    <source>
        <dbReference type="SAM" id="MobiDB-lite"/>
    </source>
</evidence>
<dbReference type="Proteomes" id="UP001470230">
    <property type="component" value="Unassembled WGS sequence"/>
</dbReference>
<proteinExistence type="predicted"/>
<organism evidence="2 3">
    <name type="scientific">Tritrichomonas musculus</name>
    <dbReference type="NCBI Taxonomy" id="1915356"/>
    <lineage>
        <taxon>Eukaryota</taxon>
        <taxon>Metamonada</taxon>
        <taxon>Parabasalia</taxon>
        <taxon>Tritrichomonadida</taxon>
        <taxon>Tritrichomonadidae</taxon>
        <taxon>Tritrichomonas</taxon>
    </lineage>
</organism>
<accession>A0ABR2GUE9</accession>
<reference evidence="2 3" key="1">
    <citation type="submission" date="2024-04" db="EMBL/GenBank/DDBJ databases">
        <title>Tritrichomonas musculus Genome.</title>
        <authorList>
            <person name="Alves-Ferreira E."/>
            <person name="Grigg M."/>
            <person name="Lorenzi H."/>
            <person name="Galac M."/>
        </authorList>
    </citation>
    <scope>NUCLEOTIDE SEQUENCE [LARGE SCALE GENOMIC DNA]</scope>
    <source>
        <strain evidence="2 3">EAF2021</strain>
    </source>
</reference>
<evidence type="ECO:0000313" key="3">
    <source>
        <dbReference type="Proteomes" id="UP001470230"/>
    </source>
</evidence>
<name>A0ABR2GUE9_9EUKA</name>
<sequence length="99" mass="12095">MQFQQIFYGILIKPNQEEQQKSMQGLKEQETRNFQNTLNEQEKDRNSPNEQEKDRKSPNEQEKDMNKPIKDEKPPKDQPKNNIIKFRRFAQYLRENNRN</sequence>
<dbReference type="EMBL" id="JAPFFF010000059">
    <property type="protein sequence ID" value="KAK8837563.1"/>
    <property type="molecule type" value="Genomic_DNA"/>
</dbReference>
<feature type="region of interest" description="Disordered" evidence="1">
    <location>
        <begin position="15"/>
        <end position="99"/>
    </location>
</feature>